<dbReference type="STRING" id="1549855.AY555_01695"/>
<organism evidence="3 4">
    <name type="scientific">Haematospirillum jordaniae</name>
    <dbReference type="NCBI Taxonomy" id="1549855"/>
    <lineage>
        <taxon>Bacteria</taxon>
        <taxon>Pseudomonadati</taxon>
        <taxon>Pseudomonadota</taxon>
        <taxon>Alphaproteobacteria</taxon>
        <taxon>Rhodospirillales</taxon>
        <taxon>Novispirillaceae</taxon>
        <taxon>Haematospirillum</taxon>
    </lineage>
</organism>
<dbReference type="InterPro" id="IPR051928">
    <property type="entry name" value="NorD/CobT"/>
</dbReference>
<feature type="compositionally biased region" description="Polar residues" evidence="1">
    <location>
        <begin position="265"/>
        <end position="290"/>
    </location>
</feature>
<dbReference type="OrthoDB" id="9764783at2"/>
<dbReference type="Proteomes" id="UP000076066">
    <property type="component" value="Chromosome"/>
</dbReference>
<evidence type="ECO:0000313" key="3">
    <source>
        <dbReference type="EMBL" id="AMW34095.1"/>
    </source>
</evidence>
<dbReference type="SUPFAM" id="SSF53300">
    <property type="entry name" value="vWA-like"/>
    <property type="match status" value="1"/>
</dbReference>
<evidence type="ECO:0000256" key="1">
    <source>
        <dbReference type="SAM" id="MobiDB-lite"/>
    </source>
</evidence>
<accession>A0A143DBJ8</accession>
<dbReference type="InterPro" id="IPR006538">
    <property type="entry name" value="CobT"/>
</dbReference>
<feature type="region of interest" description="Disordered" evidence="1">
    <location>
        <begin position="227"/>
        <end position="315"/>
    </location>
</feature>
<feature type="compositionally biased region" description="Low complexity" evidence="1">
    <location>
        <begin position="243"/>
        <end position="254"/>
    </location>
</feature>
<dbReference type="PANTHER" id="PTHR41248:SF1">
    <property type="entry name" value="NORD PROTEIN"/>
    <property type="match status" value="1"/>
</dbReference>
<dbReference type="GO" id="GO:0009236">
    <property type="term" value="P:cobalamin biosynthetic process"/>
    <property type="evidence" value="ECO:0007669"/>
    <property type="project" value="InterPro"/>
</dbReference>
<evidence type="ECO:0000313" key="4">
    <source>
        <dbReference type="Proteomes" id="UP000076066"/>
    </source>
</evidence>
<dbReference type="Pfam" id="PF06213">
    <property type="entry name" value="CobT"/>
    <property type="match status" value="1"/>
</dbReference>
<dbReference type="GeneID" id="53315868"/>
<dbReference type="InterPro" id="IPR025861">
    <property type="entry name" value="CobT_VWA_dom"/>
</dbReference>
<dbReference type="PIRSF" id="PIRSF031715">
    <property type="entry name" value="Cob_chel_CobT"/>
    <property type="match status" value="1"/>
</dbReference>
<name>A0A143DBJ8_9PROT</name>
<sequence>MSNKPLDGQETPVETLKRATAACVRALSGRSELLVSYAPVNAPGITPAAGIFHDQVRLPLPSSPASDNPNNRAKLRGIADAIALKLRHHDPSVHARRMPQGQDARSVYNALEQARVEALGATRLPGTALNLAAATEARLSAEELCSVTDPGSIAMADLVHAALHRHLGIVPSGTSEQYILDLCTESLGSLEKWLDALKNNLTDQKQYAATIRKLLDDLGIEADDNRDQEEGASLEPDTQDKNQQSSADQGADAQNPDSTAEDTGDQSSDSLETGDTTPAEQDTETESSGASLLEEEMPAPSQTHPPGPGHNRPADEKYHVYTTEFDQIRSADELCDPEELARLRFQLDQQLNHLRGVVARLANRLQRRLMAQQLREWDFDLEEGILDSARLARVVANPALSLSYKQERDAAFRDTIVTLLIDNSGSMRGRPITVAAMSADILARTLERCGVKVEILGFTTSQWKGGKAREAWTQDGKPANPGRLNDIRHIIYKSADTPWRRARRNLGLMLKEGILKENIDGEALLWAHQRLIGRPEQRRILMVISDGAPVDDSTLSANPGTYLEQHLRSVITWIESRSPVDLLAIGIGHDVTRYYRRAITLMDAEELGGAVLKQVSALFDTSQQGERSHNAGKRRRP</sequence>
<dbReference type="AlphaFoldDB" id="A0A143DBJ8"/>
<dbReference type="KEGG" id="hjo:AY555_01695"/>
<keyword evidence="4" id="KW-1185">Reference proteome</keyword>
<dbReference type="Pfam" id="PF11775">
    <property type="entry name" value="CobT_C"/>
    <property type="match status" value="1"/>
</dbReference>
<dbReference type="InterPro" id="IPR002035">
    <property type="entry name" value="VWF_A"/>
</dbReference>
<dbReference type="SMART" id="SM00327">
    <property type="entry name" value="VWA"/>
    <property type="match status" value="1"/>
</dbReference>
<evidence type="ECO:0000259" key="2">
    <source>
        <dbReference type="PROSITE" id="PS50234"/>
    </source>
</evidence>
<dbReference type="RefSeq" id="WP_066132591.1">
    <property type="nucleotide sequence ID" value="NZ_CP014525.1"/>
</dbReference>
<feature type="domain" description="VWFA" evidence="2">
    <location>
        <begin position="416"/>
        <end position="607"/>
    </location>
</feature>
<proteinExistence type="predicted"/>
<dbReference type="PROSITE" id="PS50234">
    <property type="entry name" value="VWFA"/>
    <property type="match status" value="1"/>
</dbReference>
<dbReference type="PANTHER" id="PTHR41248">
    <property type="entry name" value="NORD PROTEIN"/>
    <property type="match status" value="1"/>
</dbReference>
<gene>
    <name evidence="3" type="ORF">AY555_01695</name>
</gene>
<protein>
    <submittedName>
        <fullName evidence="3">Cobalt chelatase</fullName>
    </submittedName>
</protein>
<reference evidence="3 4" key="1">
    <citation type="submission" date="2016-02" db="EMBL/GenBank/DDBJ databases">
        <title>Complete Genome of H5569, the type strain of the newly described species Haematospirillium jordaniae.</title>
        <authorList>
            <person name="Nicholson A.C."/>
            <person name="Humrighouse B.W."/>
            <person name="Loparov V."/>
            <person name="McQuiston J.R."/>
        </authorList>
    </citation>
    <scope>NUCLEOTIDE SEQUENCE [LARGE SCALE GENOMIC DNA]</scope>
    <source>
        <strain evidence="3 4">H5569</strain>
    </source>
</reference>
<dbReference type="EMBL" id="CP014525">
    <property type="protein sequence ID" value="AMW34095.1"/>
    <property type="molecule type" value="Genomic_DNA"/>
</dbReference>
<dbReference type="Gene3D" id="3.40.50.410">
    <property type="entry name" value="von Willebrand factor, type A domain"/>
    <property type="match status" value="1"/>
</dbReference>
<dbReference type="InterPro" id="IPR036465">
    <property type="entry name" value="vWFA_dom_sf"/>
</dbReference>
<dbReference type="CDD" id="cd01454">
    <property type="entry name" value="vWA_norD_type"/>
    <property type="match status" value="1"/>
</dbReference>